<comment type="caution">
    <text evidence="4">The sequence shown here is derived from an EMBL/GenBank/DDBJ whole genome shotgun (WGS) entry which is preliminary data.</text>
</comment>
<name>A0A1Q9AD78_9HYPH</name>
<organism evidence="4 5">
    <name type="scientific">Xaviernesmea rhizosphaerae</name>
    <dbReference type="NCBI Taxonomy" id="1672749"/>
    <lineage>
        <taxon>Bacteria</taxon>
        <taxon>Pseudomonadati</taxon>
        <taxon>Pseudomonadota</taxon>
        <taxon>Alphaproteobacteria</taxon>
        <taxon>Hyphomicrobiales</taxon>
        <taxon>Rhizobiaceae</taxon>
        <taxon>Rhizobium/Agrobacterium group</taxon>
        <taxon>Xaviernesmea</taxon>
    </lineage>
</organism>
<dbReference type="EMBL" id="MKIO01000041">
    <property type="protein sequence ID" value="OLP52885.1"/>
    <property type="molecule type" value="Genomic_DNA"/>
</dbReference>
<dbReference type="STRING" id="1672749.BJF92_17655"/>
<sequence length="308" mass="32527">MLDRRAFLLTGLLAAPALVGRAWAAETAYPLWPSTPPGAGGPSGAPEISARGAITNVARPFITALRPGKANGAAMLIAAGGGYKRIENAKEAMPAARWLVAQGITAFILTYRLPREGWSEPPVAPLQDAQRALRLIRAMAPSQDIDPDRLGALGFSAGGHLMGMLATRAAAPLYPQADPADALPARPAVLALAYPIITMEPPYDDTSARRSLIGRHPSARQSREWSVETHVRATCPATFLAQAADDPIADPAHSAIMADACRKAGVPVERHLFSAGGHGFAMGRPGTPTTQWPEMLADWLARQGFSRG</sequence>
<dbReference type="PANTHER" id="PTHR48081:SF6">
    <property type="entry name" value="PEPTIDASE S9 PROLYL OLIGOPEPTIDASE CATALYTIC DOMAIN-CONTAINING PROTEIN"/>
    <property type="match status" value="1"/>
</dbReference>
<dbReference type="PANTHER" id="PTHR48081">
    <property type="entry name" value="AB HYDROLASE SUPERFAMILY PROTEIN C4A8.06C"/>
    <property type="match status" value="1"/>
</dbReference>
<dbReference type="InterPro" id="IPR050300">
    <property type="entry name" value="GDXG_lipolytic_enzyme"/>
</dbReference>
<accession>A0A1Q9AD78</accession>
<dbReference type="Proteomes" id="UP000186143">
    <property type="component" value="Unassembled WGS sequence"/>
</dbReference>
<dbReference type="InterPro" id="IPR049492">
    <property type="entry name" value="BD-FAE-like_dom"/>
</dbReference>
<keyword evidence="1" id="KW-0378">Hydrolase</keyword>
<dbReference type="InterPro" id="IPR029058">
    <property type="entry name" value="AB_hydrolase_fold"/>
</dbReference>
<dbReference type="OrthoDB" id="9771666at2"/>
<evidence type="ECO:0000313" key="5">
    <source>
        <dbReference type="Proteomes" id="UP000186143"/>
    </source>
</evidence>
<dbReference type="AlphaFoldDB" id="A0A1Q9AD78"/>
<feature type="chain" id="PRO_5011960427" evidence="2">
    <location>
        <begin position="25"/>
        <end position="308"/>
    </location>
</feature>
<protein>
    <submittedName>
        <fullName evidence="4">Pectin acetylesterase</fullName>
    </submittedName>
</protein>
<keyword evidence="2" id="KW-0732">Signal</keyword>
<proteinExistence type="predicted"/>
<reference evidence="4 5" key="1">
    <citation type="submission" date="2016-09" db="EMBL/GenBank/DDBJ databases">
        <title>Rhizobium sp. nov., a novel species isolated from the rice rhizosphere.</title>
        <authorList>
            <person name="Zhao J."/>
            <person name="Zhang X."/>
        </authorList>
    </citation>
    <scope>NUCLEOTIDE SEQUENCE [LARGE SCALE GENOMIC DNA]</scope>
    <source>
        <strain evidence="4 5">MH17</strain>
    </source>
</reference>
<dbReference type="RefSeq" id="WP_075636752.1">
    <property type="nucleotide sequence ID" value="NZ_MKIO01000041.1"/>
</dbReference>
<feature type="domain" description="BD-FAE-like" evidence="3">
    <location>
        <begin position="75"/>
        <end position="258"/>
    </location>
</feature>
<gene>
    <name evidence="4" type="ORF">BJF92_17655</name>
</gene>
<evidence type="ECO:0000259" key="3">
    <source>
        <dbReference type="Pfam" id="PF20434"/>
    </source>
</evidence>
<dbReference type="GO" id="GO:0016787">
    <property type="term" value="F:hydrolase activity"/>
    <property type="evidence" value="ECO:0007669"/>
    <property type="project" value="UniProtKB-KW"/>
</dbReference>
<feature type="signal peptide" evidence="2">
    <location>
        <begin position="1"/>
        <end position="24"/>
    </location>
</feature>
<evidence type="ECO:0000256" key="2">
    <source>
        <dbReference type="SAM" id="SignalP"/>
    </source>
</evidence>
<dbReference type="Pfam" id="PF20434">
    <property type="entry name" value="BD-FAE"/>
    <property type="match status" value="1"/>
</dbReference>
<dbReference type="Gene3D" id="3.40.50.1820">
    <property type="entry name" value="alpha/beta hydrolase"/>
    <property type="match status" value="1"/>
</dbReference>
<evidence type="ECO:0000256" key="1">
    <source>
        <dbReference type="ARBA" id="ARBA00022801"/>
    </source>
</evidence>
<dbReference type="SUPFAM" id="SSF53474">
    <property type="entry name" value="alpha/beta-Hydrolases"/>
    <property type="match status" value="1"/>
</dbReference>
<evidence type="ECO:0000313" key="4">
    <source>
        <dbReference type="EMBL" id="OLP52885.1"/>
    </source>
</evidence>